<proteinExistence type="predicted"/>
<dbReference type="AlphaFoldDB" id="A0A317XV38"/>
<protein>
    <submittedName>
        <fullName evidence="1">Uncharacterized protein</fullName>
    </submittedName>
</protein>
<dbReference type="InParanoid" id="A0A317XV38"/>
<gene>
    <name evidence="1" type="ORF">BCV70DRAFT_53576</name>
</gene>
<dbReference type="Proteomes" id="UP000246740">
    <property type="component" value="Unassembled WGS sequence"/>
</dbReference>
<accession>A0A317XV38</accession>
<reference evidence="1 2" key="1">
    <citation type="journal article" date="2018" name="Mol. Biol. Evol.">
        <title>Broad Genomic Sampling Reveals a Smut Pathogenic Ancestry of the Fungal Clade Ustilaginomycotina.</title>
        <authorList>
            <person name="Kijpornyongpan T."/>
            <person name="Mondo S.J."/>
            <person name="Barry K."/>
            <person name="Sandor L."/>
            <person name="Lee J."/>
            <person name="Lipzen A."/>
            <person name="Pangilinan J."/>
            <person name="LaButti K."/>
            <person name="Hainaut M."/>
            <person name="Henrissat B."/>
            <person name="Grigoriev I.V."/>
            <person name="Spatafora J.W."/>
            <person name="Aime M.C."/>
        </authorList>
    </citation>
    <scope>NUCLEOTIDE SEQUENCE [LARGE SCALE GENOMIC DNA]</scope>
    <source>
        <strain evidence="1 2">MCA 3645</strain>
    </source>
</reference>
<keyword evidence="2" id="KW-1185">Reference proteome</keyword>
<sequence>MSSRQEKKSRVHEGRAKRALALAAALVQYSSGEIVWQNCSAGLDGEQITDLAAALVARLMLLTSEFSLYLSSSLPEHSMAWACFQEHEQDLGSVQHGCRARIASGKRKRAGKATASRYRTVPYSIALV</sequence>
<name>A0A317XV38_9BASI</name>
<dbReference type="EMBL" id="KZ819189">
    <property type="protein sequence ID" value="PWZ01932.1"/>
    <property type="molecule type" value="Genomic_DNA"/>
</dbReference>
<evidence type="ECO:0000313" key="1">
    <source>
        <dbReference type="EMBL" id="PWZ01932.1"/>
    </source>
</evidence>
<organism evidence="1 2">
    <name type="scientific">Testicularia cyperi</name>
    <dbReference type="NCBI Taxonomy" id="1882483"/>
    <lineage>
        <taxon>Eukaryota</taxon>
        <taxon>Fungi</taxon>
        <taxon>Dikarya</taxon>
        <taxon>Basidiomycota</taxon>
        <taxon>Ustilaginomycotina</taxon>
        <taxon>Ustilaginomycetes</taxon>
        <taxon>Ustilaginales</taxon>
        <taxon>Anthracoideaceae</taxon>
        <taxon>Testicularia</taxon>
    </lineage>
</organism>
<evidence type="ECO:0000313" key="2">
    <source>
        <dbReference type="Proteomes" id="UP000246740"/>
    </source>
</evidence>